<sequence length="269" mass="28881">MFPFRRASLTALPALLCAAAVAAAPCGDTSAGFEQWKAAFAQEAAAAGVGERGLQALAQARYSQRTINADRNQTGVRYSFEDFVRIRLGSLDGFAAQARRRLEPNRAFFAALEQRYGVPAGILLSIHGMETGFGRTMGSEPVVSSILTVAYDCRRAEFFTPHAIAALQMVDRGMLSPTQLGAFHGELGHTQFLPGNALRYGVDIDGDGRVNLYETGDALASTANFLARKGWRAGEGYQPGSHNFSVIGEWNAATVYQQAIAAAAARIDR</sequence>
<organism evidence="3 4">
    <name type="scientific">Rhodosalinus halophilus</name>
    <dbReference type="NCBI Taxonomy" id="2259333"/>
    <lineage>
        <taxon>Bacteria</taxon>
        <taxon>Pseudomonadati</taxon>
        <taxon>Pseudomonadota</taxon>
        <taxon>Alphaproteobacteria</taxon>
        <taxon>Rhodobacterales</taxon>
        <taxon>Paracoccaceae</taxon>
        <taxon>Rhodosalinus</taxon>
    </lineage>
</organism>
<feature type="domain" description="Transglycosylase SLT" evidence="2">
    <location>
        <begin position="33"/>
        <end position="238"/>
    </location>
</feature>
<dbReference type="PANTHER" id="PTHR30163:SF8">
    <property type="entry name" value="LYTIC MUREIN TRANSGLYCOSYLASE"/>
    <property type="match status" value="1"/>
</dbReference>
<proteinExistence type="predicted"/>
<dbReference type="Gene3D" id="1.10.530.10">
    <property type="match status" value="1"/>
</dbReference>
<keyword evidence="4" id="KW-1185">Reference proteome</keyword>
<dbReference type="Pfam" id="PF13406">
    <property type="entry name" value="SLT_2"/>
    <property type="match status" value="1"/>
</dbReference>
<protein>
    <submittedName>
        <fullName evidence="3">Murein transglycosylase</fullName>
    </submittedName>
</protein>
<dbReference type="EMBL" id="QNTQ01000001">
    <property type="protein sequence ID" value="RBI87705.1"/>
    <property type="molecule type" value="Genomic_DNA"/>
</dbReference>
<dbReference type="OrthoDB" id="9808544at2"/>
<accession>A0A365UE23</accession>
<gene>
    <name evidence="3" type="ORF">DRV85_01985</name>
</gene>
<dbReference type="RefSeq" id="WP_113287727.1">
    <property type="nucleotide sequence ID" value="NZ_QNTQ01000001.1"/>
</dbReference>
<dbReference type="GO" id="GO:0009253">
    <property type="term" value="P:peptidoglycan catabolic process"/>
    <property type="evidence" value="ECO:0007669"/>
    <property type="project" value="TreeGrafter"/>
</dbReference>
<evidence type="ECO:0000259" key="2">
    <source>
        <dbReference type="Pfam" id="PF13406"/>
    </source>
</evidence>
<feature type="chain" id="PRO_5016662670" evidence="1">
    <location>
        <begin position="23"/>
        <end position="269"/>
    </location>
</feature>
<dbReference type="AlphaFoldDB" id="A0A365UE23"/>
<dbReference type="PANTHER" id="PTHR30163">
    <property type="entry name" value="MEMBRANE-BOUND LYTIC MUREIN TRANSGLYCOSYLASE B"/>
    <property type="match status" value="1"/>
</dbReference>
<comment type="caution">
    <text evidence="3">The sequence shown here is derived from an EMBL/GenBank/DDBJ whole genome shotgun (WGS) entry which is preliminary data.</text>
</comment>
<dbReference type="GO" id="GO:0008933">
    <property type="term" value="F:peptidoglycan lytic transglycosylase activity"/>
    <property type="evidence" value="ECO:0007669"/>
    <property type="project" value="TreeGrafter"/>
</dbReference>
<dbReference type="InterPro" id="IPR023346">
    <property type="entry name" value="Lysozyme-like_dom_sf"/>
</dbReference>
<evidence type="ECO:0000256" key="1">
    <source>
        <dbReference type="SAM" id="SignalP"/>
    </source>
</evidence>
<evidence type="ECO:0000313" key="4">
    <source>
        <dbReference type="Proteomes" id="UP000253370"/>
    </source>
</evidence>
<dbReference type="InterPro" id="IPR031304">
    <property type="entry name" value="SLT_2"/>
</dbReference>
<evidence type="ECO:0000313" key="3">
    <source>
        <dbReference type="EMBL" id="RBI87705.1"/>
    </source>
</evidence>
<dbReference type="CDD" id="cd13399">
    <property type="entry name" value="Slt35-like"/>
    <property type="match status" value="1"/>
</dbReference>
<dbReference type="Proteomes" id="UP000253370">
    <property type="component" value="Unassembled WGS sequence"/>
</dbReference>
<keyword evidence="1" id="KW-0732">Signal</keyword>
<name>A0A365UE23_9RHOB</name>
<dbReference type="InterPro" id="IPR043426">
    <property type="entry name" value="MltB-like"/>
</dbReference>
<dbReference type="SUPFAM" id="SSF53955">
    <property type="entry name" value="Lysozyme-like"/>
    <property type="match status" value="1"/>
</dbReference>
<reference evidence="3 4" key="1">
    <citation type="submission" date="2018-07" db="EMBL/GenBank/DDBJ databases">
        <title>Rhodosalinus sp. strain E84T genomic sequence and assembly.</title>
        <authorList>
            <person name="Liu Z.-W."/>
            <person name="Lu D.-C."/>
        </authorList>
    </citation>
    <scope>NUCLEOTIDE SEQUENCE [LARGE SCALE GENOMIC DNA]</scope>
    <source>
        <strain evidence="3 4">E84</strain>
    </source>
</reference>
<feature type="signal peptide" evidence="1">
    <location>
        <begin position="1"/>
        <end position="22"/>
    </location>
</feature>
<dbReference type="Gene3D" id="1.10.8.350">
    <property type="entry name" value="Bacterial muramidase"/>
    <property type="match status" value="1"/>
</dbReference>